<dbReference type="InterPro" id="IPR002549">
    <property type="entry name" value="AI-2E-like"/>
</dbReference>
<protein>
    <submittedName>
        <fullName evidence="10">Putative PurR-regulated permease PerM</fullName>
    </submittedName>
</protein>
<evidence type="ECO:0000256" key="9">
    <source>
        <dbReference type="SAM" id="Phobius"/>
    </source>
</evidence>
<evidence type="ECO:0000256" key="2">
    <source>
        <dbReference type="ARBA" id="ARBA00009773"/>
    </source>
</evidence>
<sequence length="435" mass="46380">MPEQSPAAGEHDEMKSGPTTSRQHRRDTGAAGKFRERLARARATAKETVDEDFAPDLNAEPIPRAVKLTAGWAIRLVVIGIAIYLLMWLLTQLTVVVVPVVISLLVAALLTPLVRLLRRAGLPGVLPAILAFLAGIAFIGGLIALIVQEFVGNYQTVYTTVQRGVNELISWLADGPLHMDTSQLGQTINKALAKLQANPDEVVNGTLNVVSTTGSALSGLLLTLFTTYFFLADGDTMWRWVSKLFPTGARWKVNRAGRRAWDVLVSYMSVTLLVALIVGIATWIACKIAGVPLALSAGLIAFIFAFIPTLGGLISSIVVVLLTLVSTNLTTAIVMALVMIGIQTVQGNFIYPLLMNRQLKIHPLASLLLVVLGAVLGGIFGALIAVPLAAVINTGWLDLLRASQGLPQSTEAVQLGLDSGDEDGSLFDPTIDAPE</sequence>
<proteinExistence type="inferred from homology"/>
<name>A0A2T1A6X0_9ACTN</name>
<evidence type="ECO:0000313" key="10">
    <source>
        <dbReference type="EMBL" id="PRZ44340.1"/>
    </source>
</evidence>
<dbReference type="OrthoDB" id="9784366at2"/>
<organism evidence="10 11">
    <name type="scientific">Antricoccus suffuscus</name>
    <dbReference type="NCBI Taxonomy" id="1629062"/>
    <lineage>
        <taxon>Bacteria</taxon>
        <taxon>Bacillati</taxon>
        <taxon>Actinomycetota</taxon>
        <taxon>Actinomycetes</taxon>
        <taxon>Geodermatophilales</taxon>
        <taxon>Antricoccaceae</taxon>
        <taxon>Antricoccus</taxon>
    </lineage>
</organism>
<dbReference type="Proteomes" id="UP000237752">
    <property type="component" value="Unassembled WGS sequence"/>
</dbReference>
<feature type="region of interest" description="Disordered" evidence="8">
    <location>
        <begin position="1"/>
        <end position="33"/>
    </location>
</feature>
<comment type="caution">
    <text evidence="10">The sequence shown here is derived from an EMBL/GenBank/DDBJ whole genome shotgun (WGS) entry which is preliminary data.</text>
</comment>
<keyword evidence="11" id="KW-1185">Reference proteome</keyword>
<feature type="transmembrane region" description="Helical" evidence="9">
    <location>
        <begin position="96"/>
        <end position="117"/>
    </location>
</feature>
<evidence type="ECO:0000256" key="6">
    <source>
        <dbReference type="ARBA" id="ARBA00022989"/>
    </source>
</evidence>
<dbReference type="EMBL" id="PVUE01000001">
    <property type="protein sequence ID" value="PRZ44340.1"/>
    <property type="molecule type" value="Genomic_DNA"/>
</dbReference>
<keyword evidence="3" id="KW-0813">Transport</keyword>
<dbReference type="Pfam" id="PF01594">
    <property type="entry name" value="AI-2E_transport"/>
    <property type="match status" value="1"/>
</dbReference>
<feature type="transmembrane region" description="Helical" evidence="9">
    <location>
        <begin position="366"/>
        <end position="392"/>
    </location>
</feature>
<evidence type="ECO:0000256" key="1">
    <source>
        <dbReference type="ARBA" id="ARBA00004651"/>
    </source>
</evidence>
<comment type="subcellular location">
    <subcellularLocation>
        <location evidence="1">Cell membrane</location>
        <topology evidence="1">Multi-pass membrane protein</topology>
    </subcellularLocation>
</comment>
<evidence type="ECO:0000313" key="11">
    <source>
        <dbReference type="Proteomes" id="UP000237752"/>
    </source>
</evidence>
<evidence type="ECO:0000256" key="8">
    <source>
        <dbReference type="SAM" id="MobiDB-lite"/>
    </source>
</evidence>
<evidence type="ECO:0000256" key="3">
    <source>
        <dbReference type="ARBA" id="ARBA00022448"/>
    </source>
</evidence>
<comment type="similarity">
    <text evidence="2">Belongs to the autoinducer-2 exporter (AI-2E) (TC 2.A.86) family.</text>
</comment>
<feature type="transmembrane region" description="Helical" evidence="9">
    <location>
        <begin position="332"/>
        <end position="354"/>
    </location>
</feature>
<feature type="transmembrane region" description="Helical" evidence="9">
    <location>
        <begin position="297"/>
        <end position="325"/>
    </location>
</feature>
<keyword evidence="4" id="KW-1003">Cell membrane</keyword>
<evidence type="ECO:0000256" key="5">
    <source>
        <dbReference type="ARBA" id="ARBA00022692"/>
    </source>
</evidence>
<feature type="transmembrane region" description="Helical" evidence="9">
    <location>
        <begin position="72"/>
        <end position="90"/>
    </location>
</feature>
<keyword evidence="6 9" id="KW-1133">Transmembrane helix</keyword>
<evidence type="ECO:0000256" key="7">
    <source>
        <dbReference type="ARBA" id="ARBA00023136"/>
    </source>
</evidence>
<gene>
    <name evidence="10" type="ORF">CLV47_101466</name>
</gene>
<feature type="transmembrane region" description="Helical" evidence="9">
    <location>
        <begin position="124"/>
        <end position="147"/>
    </location>
</feature>
<accession>A0A2T1A6X0</accession>
<dbReference type="PANTHER" id="PTHR21716">
    <property type="entry name" value="TRANSMEMBRANE PROTEIN"/>
    <property type="match status" value="1"/>
</dbReference>
<feature type="transmembrane region" description="Helical" evidence="9">
    <location>
        <begin position="260"/>
        <end position="285"/>
    </location>
</feature>
<keyword evidence="5 9" id="KW-0812">Transmembrane</keyword>
<feature type="transmembrane region" description="Helical" evidence="9">
    <location>
        <begin position="209"/>
        <end position="231"/>
    </location>
</feature>
<keyword evidence="7 9" id="KW-0472">Membrane</keyword>
<dbReference type="GO" id="GO:0005886">
    <property type="term" value="C:plasma membrane"/>
    <property type="evidence" value="ECO:0007669"/>
    <property type="project" value="UniProtKB-SubCell"/>
</dbReference>
<dbReference type="RefSeq" id="WP_106347361.1">
    <property type="nucleotide sequence ID" value="NZ_PVUE01000001.1"/>
</dbReference>
<dbReference type="PANTHER" id="PTHR21716:SF53">
    <property type="entry name" value="PERMEASE PERM-RELATED"/>
    <property type="match status" value="1"/>
</dbReference>
<dbReference type="GO" id="GO:0055085">
    <property type="term" value="P:transmembrane transport"/>
    <property type="evidence" value="ECO:0007669"/>
    <property type="project" value="TreeGrafter"/>
</dbReference>
<dbReference type="AlphaFoldDB" id="A0A2T1A6X0"/>
<reference evidence="10 11" key="1">
    <citation type="submission" date="2018-03" db="EMBL/GenBank/DDBJ databases">
        <title>Genomic Encyclopedia of Archaeal and Bacterial Type Strains, Phase II (KMG-II): from individual species to whole genera.</title>
        <authorList>
            <person name="Goeker M."/>
        </authorList>
    </citation>
    <scope>NUCLEOTIDE SEQUENCE [LARGE SCALE GENOMIC DNA]</scope>
    <source>
        <strain evidence="10 11">DSM 100065</strain>
    </source>
</reference>
<evidence type="ECO:0000256" key="4">
    <source>
        <dbReference type="ARBA" id="ARBA00022475"/>
    </source>
</evidence>